<dbReference type="GO" id="GO:0008483">
    <property type="term" value="F:transaminase activity"/>
    <property type="evidence" value="ECO:0007669"/>
    <property type="project" value="UniProtKB-KW"/>
</dbReference>
<dbReference type="PANTHER" id="PTHR46383:SF2">
    <property type="entry name" value="AMINOTRANSFERASE"/>
    <property type="match status" value="1"/>
</dbReference>
<comment type="caution">
    <text evidence="8">The sequence shown here is derived from an EMBL/GenBank/DDBJ whole genome shotgun (WGS) entry which is preliminary data.</text>
</comment>
<sequence length="394" mass="43313">MKQSELSTLVQPFHVMELVKHANALEAQGKPVIHLSIGEPDFPMPEPVQQALVQAISTNKTRYTAALGLPELRQAVSDYYRSAFQVQVPANQIVITSGASAALMYACLALVNPGNEVLLADPGYPCNKTFIQMTGGTPAFVQTAEEENFQPSWADLSKHWTEKTAGVLLASPNNPTGTQLTATAMKEITAGVATRGGFIIVDEIYQSLCYDHPAQSVLQVTGAPSEQMPLLVINSFSKYFGMTGLRLGWMVVPENLLPAIERFAQNLSICPNTPAQWAALACFQAETLAICEERRKLFKARRDFMVHALPGAGIELHSTPDSAFYIYAKSPYSSEDYCKDLLEKAWVCAVPGKDFSQYRGNEMMRFSYANSMENLQIAIERINQFNQTGSPKAV</sequence>
<dbReference type="InterPro" id="IPR004838">
    <property type="entry name" value="NHTrfase_class1_PyrdxlP-BS"/>
</dbReference>
<dbReference type="Proteomes" id="UP001165267">
    <property type="component" value="Unassembled WGS sequence"/>
</dbReference>
<gene>
    <name evidence="8" type="ORF">NSP04_06485</name>
</gene>
<organism evidence="8 9">
    <name type="scientific">Limnobacter parvus</name>
    <dbReference type="NCBI Taxonomy" id="2939690"/>
    <lineage>
        <taxon>Bacteria</taxon>
        <taxon>Pseudomonadati</taxon>
        <taxon>Pseudomonadota</taxon>
        <taxon>Betaproteobacteria</taxon>
        <taxon>Burkholderiales</taxon>
        <taxon>Burkholderiaceae</taxon>
        <taxon>Limnobacter</taxon>
    </lineage>
</organism>
<evidence type="ECO:0000256" key="1">
    <source>
        <dbReference type="ARBA" id="ARBA00001933"/>
    </source>
</evidence>
<dbReference type="Gene3D" id="3.40.640.10">
    <property type="entry name" value="Type I PLP-dependent aspartate aminotransferase-like (Major domain)"/>
    <property type="match status" value="1"/>
</dbReference>
<protein>
    <recommendedName>
        <fullName evidence="6">Aminotransferase</fullName>
        <ecNumber evidence="6">2.6.1.-</ecNumber>
    </recommendedName>
</protein>
<comment type="similarity">
    <text evidence="2 6">Belongs to the class-I pyridoxal-phosphate-dependent aminotransferase family.</text>
</comment>
<keyword evidence="3 6" id="KW-0032">Aminotransferase</keyword>
<accession>A0ABT1XG78</accession>
<comment type="cofactor">
    <cofactor evidence="1 6">
        <name>pyridoxal 5'-phosphate</name>
        <dbReference type="ChEBI" id="CHEBI:597326"/>
    </cofactor>
</comment>
<dbReference type="InterPro" id="IPR015424">
    <property type="entry name" value="PyrdxlP-dep_Trfase"/>
</dbReference>
<dbReference type="RefSeq" id="WP_257511531.1">
    <property type="nucleotide sequence ID" value="NZ_JANKHG010000016.1"/>
</dbReference>
<keyword evidence="5" id="KW-0663">Pyridoxal phosphate</keyword>
<evidence type="ECO:0000313" key="9">
    <source>
        <dbReference type="Proteomes" id="UP001165267"/>
    </source>
</evidence>
<proteinExistence type="inferred from homology"/>
<dbReference type="PANTHER" id="PTHR46383">
    <property type="entry name" value="ASPARTATE AMINOTRANSFERASE"/>
    <property type="match status" value="1"/>
</dbReference>
<dbReference type="EC" id="2.6.1.-" evidence="6"/>
<dbReference type="EMBL" id="JANKHG010000016">
    <property type="protein sequence ID" value="MCR2746290.1"/>
    <property type="molecule type" value="Genomic_DNA"/>
</dbReference>
<evidence type="ECO:0000259" key="7">
    <source>
        <dbReference type="Pfam" id="PF00155"/>
    </source>
</evidence>
<evidence type="ECO:0000256" key="2">
    <source>
        <dbReference type="ARBA" id="ARBA00007441"/>
    </source>
</evidence>
<evidence type="ECO:0000256" key="4">
    <source>
        <dbReference type="ARBA" id="ARBA00022679"/>
    </source>
</evidence>
<dbReference type="CDD" id="cd00609">
    <property type="entry name" value="AAT_like"/>
    <property type="match status" value="1"/>
</dbReference>
<dbReference type="SUPFAM" id="SSF53383">
    <property type="entry name" value="PLP-dependent transferases"/>
    <property type="match status" value="1"/>
</dbReference>
<dbReference type="Pfam" id="PF00155">
    <property type="entry name" value="Aminotran_1_2"/>
    <property type="match status" value="1"/>
</dbReference>
<dbReference type="InterPro" id="IPR015421">
    <property type="entry name" value="PyrdxlP-dep_Trfase_major"/>
</dbReference>
<evidence type="ECO:0000256" key="5">
    <source>
        <dbReference type="ARBA" id="ARBA00022898"/>
    </source>
</evidence>
<keyword evidence="4 6" id="KW-0808">Transferase</keyword>
<evidence type="ECO:0000256" key="6">
    <source>
        <dbReference type="RuleBase" id="RU000481"/>
    </source>
</evidence>
<feature type="domain" description="Aminotransferase class I/classII large" evidence="7">
    <location>
        <begin position="31"/>
        <end position="382"/>
    </location>
</feature>
<reference evidence="8" key="1">
    <citation type="submission" date="2022-07" db="EMBL/GenBank/DDBJ databases">
        <authorList>
            <person name="Xamxidin M."/>
        </authorList>
    </citation>
    <scope>NUCLEOTIDE SEQUENCE</scope>
    <source>
        <strain evidence="8">YS8-69</strain>
    </source>
</reference>
<dbReference type="InterPro" id="IPR004839">
    <property type="entry name" value="Aminotransferase_I/II_large"/>
</dbReference>
<dbReference type="InterPro" id="IPR050596">
    <property type="entry name" value="AspAT/PAT-like"/>
</dbReference>
<name>A0ABT1XG78_9BURK</name>
<evidence type="ECO:0000313" key="8">
    <source>
        <dbReference type="EMBL" id="MCR2746290.1"/>
    </source>
</evidence>
<evidence type="ECO:0000256" key="3">
    <source>
        <dbReference type="ARBA" id="ARBA00022576"/>
    </source>
</evidence>
<dbReference type="PROSITE" id="PS00105">
    <property type="entry name" value="AA_TRANSFER_CLASS_1"/>
    <property type="match status" value="1"/>
</dbReference>
<keyword evidence="9" id="KW-1185">Reference proteome</keyword>